<dbReference type="InterPro" id="IPR019775">
    <property type="entry name" value="WD40_repeat_CS"/>
</dbReference>
<accession>H2APN7</accession>
<protein>
    <submittedName>
        <fullName evidence="5">Uncharacterized protein</fullName>
    </submittedName>
</protein>
<dbReference type="OrthoDB" id="540662at2759"/>
<feature type="repeat" description="WD" evidence="3">
    <location>
        <begin position="259"/>
        <end position="300"/>
    </location>
</feature>
<dbReference type="InterPro" id="IPR001680">
    <property type="entry name" value="WD40_rpt"/>
</dbReference>
<dbReference type="GO" id="GO:0046540">
    <property type="term" value="C:U4/U6 x U5 tri-snRNP complex"/>
    <property type="evidence" value="ECO:0007669"/>
    <property type="project" value="EnsemblFungi"/>
</dbReference>
<evidence type="ECO:0000256" key="4">
    <source>
        <dbReference type="SAM" id="Coils"/>
    </source>
</evidence>
<keyword evidence="2" id="KW-0677">Repeat</keyword>
<dbReference type="HOGENOM" id="CLU_000288_57_20_1"/>
<evidence type="ECO:0000256" key="1">
    <source>
        <dbReference type="ARBA" id="ARBA00022574"/>
    </source>
</evidence>
<dbReference type="eggNOG" id="KOG0272">
    <property type="taxonomic scope" value="Eukaryota"/>
</dbReference>
<evidence type="ECO:0000313" key="5">
    <source>
        <dbReference type="EMBL" id="CCF56337.1"/>
    </source>
</evidence>
<dbReference type="STRING" id="1071382.H2APN7"/>
<dbReference type="FunFam" id="2.130.10.10:FF:000411">
    <property type="entry name" value="U4/U6 small nuclear ribonucleoprotein Prp4"/>
    <property type="match status" value="1"/>
</dbReference>
<dbReference type="InterPro" id="IPR015943">
    <property type="entry name" value="WD40/YVTN_repeat-like_dom_sf"/>
</dbReference>
<dbReference type="FunCoup" id="H2APN7">
    <property type="interactions" value="498"/>
</dbReference>
<feature type="repeat" description="WD" evidence="3">
    <location>
        <begin position="428"/>
        <end position="461"/>
    </location>
</feature>
<dbReference type="InParanoid" id="H2APN7"/>
<dbReference type="InterPro" id="IPR036322">
    <property type="entry name" value="WD40_repeat_dom_sf"/>
</dbReference>
<dbReference type="GO" id="GO:0017070">
    <property type="term" value="F:U6 snRNA binding"/>
    <property type="evidence" value="ECO:0007669"/>
    <property type="project" value="TreeGrafter"/>
</dbReference>
<proteinExistence type="predicted"/>
<organism evidence="5 6">
    <name type="scientific">Kazachstania africana (strain ATCC 22294 / BCRC 22015 / CBS 2517 / CECT 1963 / NBRC 1671 / NRRL Y-8276)</name>
    <name type="common">Yeast</name>
    <name type="synonym">Kluyveromyces africanus</name>
    <dbReference type="NCBI Taxonomy" id="1071382"/>
    <lineage>
        <taxon>Eukaryota</taxon>
        <taxon>Fungi</taxon>
        <taxon>Dikarya</taxon>
        <taxon>Ascomycota</taxon>
        <taxon>Saccharomycotina</taxon>
        <taxon>Saccharomycetes</taxon>
        <taxon>Saccharomycetales</taxon>
        <taxon>Saccharomycetaceae</taxon>
        <taxon>Kazachstania</taxon>
    </lineage>
</organism>
<keyword evidence="4" id="KW-0175">Coiled coil</keyword>
<dbReference type="EMBL" id="HE650822">
    <property type="protein sequence ID" value="CCF56337.1"/>
    <property type="molecule type" value="Genomic_DNA"/>
</dbReference>
<dbReference type="CDD" id="cd00200">
    <property type="entry name" value="WD40"/>
    <property type="match status" value="1"/>
</dbReference>
<dbReference type="SUPFAM" id="SSF50978">
    <property type="entry name" value="WD40 repeat-like"/>
    <property type="match status" value="1"/>
</dbReference>
<dbReference type="SMART" id="SM00320">
    <property type="entry name" value="WD40"/>
    <property type="match status" value="7"/>
</dbReference>
<dbReference type="PANTHER" id="PTHR19846:SF0">
    <property type="entry name" value="PRE-MRNA PROCESSING FACTOR 4"/>
    <property type="match status" value="1"/>
</dbReference>
<evidence type="ECO:0000256" key="2">
    <source>
        <dbReference type="ARBA" id="ARBA00022737"/>
    </source>
</evidence>
<reference evidence="5 6" key="1">
    <citation type="journal article" date="2011" name="Proc. Natl. Acad. Sci. U.S.A.">
        <title>Evolutionary erosion of yeast sex chromosomes by mating-type switching accidents.</title>
        <authorList>
            <person name="Gordon J.L."/>
            <person name="Armisen D."/>
            <person name="Proux-Wera E."/>
            <person name="Oheigeartaigh S.S."/>
            <person name="Byrne K.P."/>
            <person name="Wolfe K.H."/>
        </authorList>
    </citation>
    <scope>NUCLEOTIDE SEQUENCE [LARGE SCALE GENOMIC DNA]</scope>
    <source>
        <strain evidence="6">ATCC 22294 / BCRC 22015 / CBS 2517 / CECT 1963 / NBRC 1671 / NRRL Y-8276</strain>
    </source>
</reference>
<dbReference type="AlphaFoldDB" id="H2APN7"/>
<name>H2APN7_KAZAF</name>
<gene>
    <name evidence="5" type="primary">KAFR0B00370</name>
    <name evidence="5" type="ORF">KAFR_0B00370</name>
</gene>
<dbReference type="GO" id="GO:0000393">
    <property type="term" value="P:spliceosomal conformational changes to generate catalytic conformation"/>
    <property type="evidence" value="ECO:0007669"/>
    <property type="project" value="EnsemblFungi"/>
</dbReference>
<feature type="coiled-coil region" evidence="4">
    <location>
        <begin position="20"/>
        <end position="47"/>
    </location>
</feature>
<evidence type="ECO:0000256" key="3">
    <source>
        <dbReference type="PROSITE-ProRule" id="PRU00221"/>
    </source>
</evidence>
<dbReference type="PRINTS" id="PR00320">
    <property type="entry name" value="GPROTEINBRPT"/>
</dbReference>
<dbReference type="PROSITE" id="PS50294">
    <property type="entry name" value="WD_REPEATS_REGION"/>
    <property type="match status" value="4"/>
</dbReference>
<dbReference type="Gene3D" id="2.130.10.10">
    <property type="entry name" value="YVTN repeat-like/Quinoprotein amine dehydrogenase"/>
    <property type="match status" value="2"/>
</dbReference>
<dbReference type="GO" id="GO:0034247">
    <property type="term" value="P:snoRNA splicing"/>
    <property type="evidence" value="ECO:0007669"/>
    <property type="project" value="EnsemblFungi"/>
</dbReference>
<evidence type="ECO:0000313" key="6">
    <source>
        <dbReference type="Proteomes" id="UP000005220"/>
    </source>
</evidence>
<feature type="repeat" description="WD" evidence="3">
    <location>
        <begin position="301"/>
        <end position="342"/>
    </location>
</feature>
<keyword evidence="1 3" id="KW-0853">WD repeat</keyword>
<dbReference type="PANTHER" id="PTHR19846">
    <property type="entry name" value="WD40 REPEAT PROTEIN"/>
    <property type="match status" value="1"/>
</dbReference>
<keyword evidence="6" id="KW-1185">Reference proteome</keyword>
<dbReference type="PROSITE" id="PS00678">
    <property type="entry name" value="WD_REPEATS_1"/>
    <property type="match status" value="3"/>
</dbReference>
<dbReference type="GO" id="GO:0030621">
    <property type="term" value="F:U4 snRNA binding"/>
    <property type="evidence" value="ECO:0007669"/>
    <property type="project" value="TreeGrafter"/>
</dbReference>
<dbReference type="RefSeq" id="XP_003955472.1">
    <property type="nucleotide sequence ID" value="XM_003955423.1"/>
</dbReference>
<feature type="repeat" description="WD" evidence="3">
    <location>
        <begin position="343"/>
        <end position="384"/>
    </location>
</feature>
<dbReference type="Proteomes" id="UP000005220">
    <property type="component" value="Chromosome 2"/>
</dbReference>
<dbReference type="InterPro" id="IPR020472">
    <property type="entry name" value="WD40_PAC1"/>
</dbReference>
<dbReference type="GeneID" id="13882459"/>
<dbReference type="Pfam" id="PF00400">
    <property type="entry name" value="WD40"/>
    <property type="match status" value="6"/>
</dbReference>
<dbReference type="KEGG" id="kaf:KAFR_0B00370"/>
<sequence>MVELDDIRIDNEYKGIDGKQESVNDALQDLELQREKLEIVANNDDDQDVRNILNFLGQAEILNSKETTEARRNRLAELVASRTEFLTVYEEYKKGGGLHNEEEDEEEEEFYTPASEELVKARRFLVKYSINKSKERLRSEKERALKASVKHEINKRRVFNKELQNFELSGSQVASIRPISKIAIAPNDEVFATGDWNGDLKLFNSKTLEPTVKIDNVHSGKIGGLDWNKTGGMLVTGAEDGMVKLYSYTSNEIKETTVLKGHEKRVVATKFHPSTRFLGSTSFDTTWRLWDIATSQELLLQEGHSKEVYSLSFQGDGSLVCTGGLDNTALLWDIRCGKSIMTLNGHSKPVYCVDWSCNGYNVATGGGDGLINIWDIRKTNLVNTILAHNNIISDLRFAKQDSKCLVSCSYDKKINIYSSDNWLKVKTLEGHSHNILSVDMTNNAKALISGGWDRSVKLWHP</sequence>
<dbReference type="PROSITE" id="PS50082">
    <property type="entry name" value="WD_REPEATS_2"/>
    <property type="match status" value="5"/>
</dbReference>
<feature type="repeat" description="WD" evidence="3">
    <location>
        <begin position="215"/>
        <end position="256"/>
    </location>
</feature>